<dbReference type="GO" id="GO:0016787">
    <property type="term" value="F:hydrolase activity"/>
    <property type="evidence" value="ECO:0007669"/>
    <property type="project" value="UniProtKB-KW"/>
</dbReference>
<evidence type="ECO:0000313" key="3">
    <source>
        <dbReference type="Proteomes" id="UP000603434"/>
    </source>
</evidence>
<evidence type="ECO:0000313" key="2">
    <source>
        <dbReference type="EMBL" id="MBC8362302.1"/>
    </source>
</evidence>
<reference evidence="2 3" key="1">
    <citation type="submission" date="2020-08" db="EMBL/GenBank/DDBJ databases">
        <title>Bridging the membrane lipid divide: bacteria of the FCB group superphylum have the potential to synthesize archaeal ether lipids.</title>
        <authorList>
            <person name="Villanueva L."/>
            <person name="Von Meijenfeldt F.A.B."/>
            <person name="Westbye A.B."/>
            <person name="Yadav S."/>
            <person name="Hopmans E.C."/>
            <person name="Dutilh B.E."/>
            <person name="Sinninghe Damste J.S."/>
        </authorList>
    </citation>
    <scope>NUCLEOTIDE SEQUENCE [LARGE SCALE GENOMIC DNA]</scope>
    <source>
        <strain evidence="2">NIOZ-UU30</strain>
    </source>
</reference>
<evidence type="ECO:0000256" key="1">
    <source>
        <dbReference type="SAM" id="SignalP"/>
    </source>
</evidence>
<organism evidence="2 3">
    <name type="scientific">Candidatus Desulfatibia profunda</name>
    <dbReference type="NCBI Taxonomy" id="2841695"/>
    <lineage>
        <taxon>Bacteria</taxon>
        <taxon>Pseudomonadati</taxon>
        <taxon>Thermodesulfobacteriota</taxon>
        <taxon>Desulfobacteria</taxon>
        <taxon>Desulfobacterales</taxon>
        <taxon>Desulfobacterales incertae sedis</taxon>
        <taxon>Candidatus Desulfatibia</taxon>
    </lineage>
</organism>
<proteinExistence type="predicted"/>
<keyword evidence="1" id="KW-0732">Signal</keyword>
<comment type="caution">
    <text evidence="2">The sequence shown here is derived from an EMBL/GenBank/DDBJ whole genome shotgun (WGS) entry which is preliminary data.</text>
</comment>
<dbReference type="Gene3D" id="2.40.160.20">
    <property type="match status" value="1"/>
</dbReference>
<dbReference type="Pfam" id="PF09411">
    <property type="entry name" value="PagL"/>
    <property type="match status" value="1"/>
</dbReference>
<accession>A0A8J6TJG3</accession>
<dbReference type="Proteomes" id="UP000603434">
    <property type="component" value="Unassembled WGS sequence"/>
</dbReference>
<name>A0A8J6TJG3_9BACT</name>
<dbReference type="AlphaFoldDB" id="A0A8J6TJG3"/>
<gene>
    <name evidence="2" type="ORF">H8E23_12990</name>
</gene>
<dbReference type="InterPro" id="IPR011250">
    <property type="entry name" value="OMP/PagP_B-barrel"/>
</dbReference>
<feature type="chain" id="PRO_5035290725" evidence="1">
    <location>
        <begin position="28"/>
        <end position="200"/>
    </location>
</feature>
<keyword evidence="2" id="KW-0378">Hydrolase</keyword>
<dbReference type="InterPro" id="IPR018550">
    <property type="entry name" value="Lipid-A_deacylase-rel"/>
</dbReference>
<dbReference type="EMBL" id="JACNJH010000180">
    <property type="protein sequence ID" value="MBC8362302.1"/>
    <property type="molecule type" value="Genomic_DNA"/>
</dbReference>
<protein>
    <submittedName>
        <fullName evidence="2">Acyloxyacyl hydrolase</fullName>
    </submittedName>
</protein>
<dbReference type="SUPFAM" id="SSF56925">
    <property type="entry name" value="OMPA-like"/>
    <property type="match status" value="1"/>
</dbReference>
<sequence>MMLPRLKQFIFLLTAVAMFFVPPSAFGDSAESDSQAPFKLTESTIIVGYGSGSIAEGSYEPVALIWHFGFDVRRFFPQLENHRGTLSVCLEPKINPVFNPETDLEFGIGAGLKYRYPVTKKVSAYVFGAVGPHFITVKTKDQANGFIFFDDIGAGCSFFLTERSALSLEYRFRHMSNVSIKEPNGGLDVHIGAIGYSLFF</sequence>
<feature type="signal peptide" evidence="1">
    <location>
        <begin position="1"/>
        <end position="27"/>
    </location>
</feature>